<evidence type="ECO:0000313" key="1">
    <source>
        <dbReference type="EMBL" id="MBE9466320.1"/>
    </source>
</evidence>
<protein>
    <submittedName>
        <fullName evidence="1">Uncharacterized protein</fullName>
    </submittedName>
</protein>
<dbReference type="RefSeq" id="WP_194124551.1">
    <property type="nucleotide sequence ID" value="NZ_JACYGY010000002.1"/>
</dbReference>
<organism evidence="1 2">
    <name type="scientific">Dyadobacter subterraneus</name>
    <dbReference type="NCBI Taxonomy" id="2773304"/>
    <lineage>
        <taxon>Bacteria</taxon>
        <taxon>Pseudomonadati</taxon>
        <taxon>Bacteroidota</taxon>
        <taxon>Cytophagia</taxon>
        <taxon>Cytophagales</taxon>
        <taxon>Spirosomataceae</taxon>
        <taxon>Dyadobacter</taxon>
    </lineage>
</organism>
<proteinExistence type="predicted"/>
<dbReference type="EMBL" id="JACYGY010000002">
    <property type="protein sequence ID" value="MBE9466320.1"/>
    <property type="molecule type" value="Genomic_DNA"/>
</dbReference>
<name>A0ABR9WLD7_9BACT</name>
<keyword evidence="2" id="KW-1185">Reference proteome</keyword>
<sequence>MKKELWYLLINGQSDATTGLYGNFYSYGLHLGDALNNTFEIIAKVKFQNPNLIEAFKLDNFEVIEKNNELIKLSNDVYMREKIYPFSFDDLDKEFQPPVGITKSTGEDQYDYDLITENFVAYGQDDNGIFELELVVGKAKLIEAFLKIIDFLPTVDGFWIYIQSHWCDKKTELWVAKHFVNKEQVIYFLTEQENNTIKNGFIKLVVHSVQGESNLTLDDHKKIQLYTKDEEVFKHFIGQIKDLGYKQTRDFYNLEFGFQHWHYRVADSLNRTEFIEMLKDNHFEFIDAWEE</sequence>
<comment type="caution">
    <text evidence="1">The sequence shown here is derived from an EMBL/GenBank/DDBJ whole genome shotgun (WGS) entry which is preliminary data.</text>
</comment>
<evidence type="ECO:0000313" key="2">
    <source>
        <dbReference type="Proteomes" id="UP000634134"/>
    </source>
</evidence>
<gene>
    <name evidence="1" type="ORF">IEE83_31015</name>
</gene>
<accession>A0ABR9WLD7</accession>
<dbReference type="Proteomes" id="UP000634134">
    <property type="component" value="Unassembled WGS sequence"/>
</dbReference>
<reference evidence="2" key="1">
    <citation type="submission" date="2023-07" db="EMBL/GenBank/DDBJ databases">
        <title>Dyadobacter sp. nov 'subterranea' isolated from contaminted grondwater.</title>
        <authorList>
            <person name="Szabo I."/>
            <person name="Al-Omari J."/>
            <person name="Szerdahelyi S.G."/>
            <person name="Rado J."/>
        </authorList>
    </citation>
    <scope>NUCLEOTIDE SEQUENCE [LARGE SCALE GENOMIC DNA]</scope>
    <source>
        <strain evidence="2">UP-52</strain>
    </source>
</reference>